<dbReference type="AlphaFoldDB" id="A0A2Z4IR54"/>
<sequence>MQTPLAHECFVQGGDQLMLAGRKITTMAAAIALGVGLAVAGPTASAQAATCSYTYNNTTGYAFAGHYSGWTAVPSKTVVTSSGAEAQCLLKEIGYSITVDGVFGPNSQAVMKEFQRKVNGSPWRAGLAVDGVPGPESWEWLRWYAWDF</sequence>
<dbReference type="RefSeq" id="WP_112437639.1">
    <property type="nucleotide sequence ID" value="NZ_CP030073.1"/>
</dbReference>
<evidence type="ECO:0000313" key="3">
    <source>
        <dbReference type="Proteomes" id="UP000249616"/>
    </source>
</evidence>
<dbReference type="InterPro" id="IPR036366">
    <property type="entry name" value="PGBDSf"/>
</dbReference>
<accession>A0A2Z4IR54</accession>
<name>A0A2Z4IR54_9ACTN</name>
<dbReference type="Pfam" id="PF01471">
    <property type="entry name" value="PG_binding_1"/>
    <property type="match status" value="1"/>
</dbReference>
<evidence type="ECO:0000259" key="1">
    <source>
        <dbReference type="Pfam" id="PF01471"/>
    </source>
</evidence>
<dbReference type="SUPFAM" id="SSF47090">
    <property type="entry name" value="PGBD-like"/>
    <property type="match status" value="1"/>
</dbReference>
<keyword evidence="3" id="KW-1185">Reference proteome</keyword>
<protein>
    <recommendedName>
        <fullName evidence="1">Peptidoglycan binding-like domain-containing protein</fullName>
    </recommendedName>
</protein>
<dbReference type="Gene3D" id="1.10.101.10">
    <property type="entry name" value="PGBD-like superfamily/PGBD"/>
    <property type="match status" value="1"/>
</dbReference>
<dbReference type="KEGG" id="scad:DN051_01125"/>
<proteinExistence type="predicted"/>
<dbReference type="InterPro" id="IPR036365">
    <property type="entry name" value="PGBD-like_sf"/>
</dbReference>
<organism evidence="2 3">
    <name type="scientific">Streptomyces cadmiisoli</name>
    <dbReference type="NCBI Taxonomy" id="2184053"/>
    <lineage>
        <taxon>Bacteria</taxon>
        <taxon>Bacillati</taxon>
        <taxon>Actinomycetota</taxon>
        <taxon>Actinomycetes</taxon>
        <taxon>Kitasatosporales</taxon>
        <taxon>Streptomycetaceae</taxon>
        <taxon>Streptomyces</taxon>
        <taxon>Streptomyces aurantiacus group</taxon>
    </lineage>
</organism>
<feature type="domain" description="Peptidoglycan binding-like" evidence="1">
    <location>
        <begin position="85"/>
        <end position="141"/>
    </location>
</feature>
<evidence type="ECO:0000313" key="2">
    <source>
        <dbReference type="EMBL" id="AWW35452.1"/>
    </source>
</evidence>
<dbReference type="EMBL" id="CP030073">
    <property type="protein sequence ID" value="AWW35452.1"/>
    <property type="molecule type" value="Genomic_DNA"/>
</dbReference>
<reference evidence="2 3" key="1">
    <citation type="journal article" date="2019" name="Int. J. Syst. Evol. Microbiol.">
        <title>Streptomyces cadmiisoli sp. nov., a novel actinomycete isolated from cadmium-contaminated soil.</title>
        <authorList>
            <person name="Li K."/>
            <person name="Tang X."/>
            <person name="Zhao J."/>
            <person name="Guo Y."/>
            <person name="Tang Y."/>
            <person name="Gao J."/>
        </authorList>
    </citation>
    <scope>NUCLEOTIDE SEQUENCE [LARGE SCALE GENOMIC DNA]</scope>
    <source>
        <strain evidence="2 3">ZFG47</strain>
    </source>
</reference>
<gene>
    <name evidence="2" type="ORF">DN051_01125</name>
</gene>
<dbReference type="Proteomes" id="UP000249616">
    <property type="component" value="Chromosome"/>
</dbReference>
<dbReference type="InterPro" id="IPR002477">
    <property type="entry name" value="Peptidoglycan-bd-like"/>
</dbReference>